<evidence type="ECO:0000256" key="1">
    <source>
        <dbReference type="SAM" id="SignalP"/>
    </source>
</evidence>
<sequence>MKNRIRAIVGGLAILATLAVGAPVQAQAGSNPAAALGTLQNPVVIAAGTACGSSCDGKNPATYAVYVNGLITTCSADAVTVASKTNGINLELRYSKACRTAWTRIGSDYDYPTITSYYPDGRFRTSYSGFAGAYYTVMVNDANLLAEASASDGVLTWRTDRY</sequence>
<dbReference type="PATRIC" id="fig|299146.4.peg.4873"/>
<feature type="chain" id="PRO_5008383340" description="DUF2690 domain-containing protein" evidence="1">
    <location>
        <begin position="29"/>
        <end position="162"/>
    </location>
</feature>
<dbReference type="EMBL" id="LT594324">
    <property type="protein sequence ID" value="SBT53233.1"/>
    <property type="molecule type" value="Genomic_DNA"/>
</dbReference>
<evidence type="ECO:0000313" key="2">
    <source>
        <dbReference type="EMBL" id="SBT53233.1"/>
    </source>
</evidence>
<keyword evidence="3" id="KW-1185">Reference proteome</keyword>
<dbReference type="Proteomes" id="UP000198765">
    <property type="component" value="Chromosome I"/>
</dbReference>
<accession>A0A1A9AAV5</accession>
<gene>
    <name evidence="2" type="ORF">GA0070621_4719</name>
</gene>
<name>A0A1A9AAV5_9ACTN</name>
<reference evidence="2 3" key="1">
    <citation type="submission" date="2016-06" db="EMBL/GenBank/DDBJ databases">
        <authorList>
            <person name="Kjaerup R.B."/>
            <person name="Dalgaard T.S."/>
            <person name="Juul-Madsen H.R."/>
        </authorList>
    </citation>
    <scope>NUCLEOTIDE SEQUENCE [LARGE SCALE GENOMIC DNA]</scope>
    <source>
        <strain evidence="2 3">DSM 45248</strain>
    </source>
</reference>
<dbReference type="InterPro" id="IPR021224">
    <property type="entry name" value="DUF2690"/>
</dbReference>
<evidence type="ECO:0008006" key="4">
    <source>
        <dbReference type="Google" id="ProtNLM"/>
    </source>
</evidence>
<keyword evidence="1" id="KW-0732">Signal</keyword>
<dbReference type="OrthoDB" id="2863790at2"/>
<protein>
    <recommendedName>
        <fullName evidence="4">DUF2690 domain-containing protein</fullName>
    </recommendedName>
</protein>
<dbReference type="Pfam" id="PF10901">
    <property type="entry name" value="DUF2690"/>
    <property type="match status" value="1"/>
</dbReference>
<evidence type="ECO:0000313" key="3">
    <source>
        <dbReference type="Proteomes" id="UP000198765"/>
    </source>
</evidence>
<feature type="signal peptide" evidence="1">
    <location>
        <begin position="1"/>
        <end position="28"/>
    </location>
</feature>
<dbReference type="AlphaFoldDB" id="A0A1A9AAV5"/>
<proteinExistence type="predicted"/>
<dbReference type="RefSeq" id="WP_091199698.1">
    <property type="nucleotide sequence ID" value="NZ_LT594324.1"/>
</dbReference>
<organism evidence="2 3">
    <name type="scientific">Micromonospora narathiwatensis</name>
    <dbReference type="NCBI Taxonomy" id="299146"/>
    <lineage>
        <taxon>Bacteria</taxon>
        <taxon>Bacillati</taxon>
        <taxon>Actinomycetota</taxon>
        <taxon>Actinomycetes</taxon>
        <taxon>Micromonosporales</taxon>
        <taxon>Micromonosporaceae</taxon>
        <taxon>Micromonospora</taxon>
    </lineage>
</organism>